<protein>
    <submittedName>
        <fullName evidence="3">Sirohydrochlorin ferrochelatase</fullName>
    </submittedName>
</protein>
<dbReference type="Gene3D" id="3.40.50.1400">
    <property type="match status" value="2"/>
</dbReference>
<evidence type="ECO:0000313" key="4">
    <source>
        <dbReference type="Proteomes" id="UP000324252"/>
    </source>
</evidence>
<accession>A0A1H0IYX1</accession>
<dbReference type="SUPFAM" id="SSF53800">
    <property type="entry name" value="Chelatase"/>
    <property type="match status" value="2"/>
</dbReference>
<evidence type="ECO:0000313" key="3">
    <source>
        <dbReference type="EMBL" id="SHK16001.1"/>
    </source>
</evidence>
<evidence type="ECO:0000256" key="2">
    <source>
        <dbReference type="ARBA" id="ARBA00023239"/>
    </source>
</evidence>
<dbReference type="OrthoDB" id="7346027at2"/>
<reference evidence="3 4" key="1">
    <citation type="submission" date="2016-11" db="EMBL/GenBank/DDBJ databases">
        <authorList>
            <person name="Varghese N."/>
            <person name="Submissions S."/>
        </authorList>
    </citation>
    <scope>NUCLEOTIDE SEQUENCE [LARGE SCALE GENOMIC DNA]</scope>
    <source>
        <strain evidence="3 4">DSM 29620</strain>
    </source>
</reference>
<dbReference type="PANTHER" id="PTHR33542:SF3">
    <property type="entry name" value="SIROHYDROCHLORIN FERROCHELATASE, CHLOROPLASTIC"/>
    <property type="match status" value="1"/>
</dbReference>
<dbReference type="PANTHER" id="PTHR33542">
    <property type="entry name" value="SIROHYDROCHLORIN FERROCHELATASE, CHLOROPLASTIC"/>
    <property type="match status" value="1"/>
</dbReference>
<name>A0A1H0IYX1_9RHOB</name>
<dbReference type="InterPro" id="IPR050963">
    <property type="entry name" value="Sirohydro_Cobaltochel/CbiX"/>
</dbReference>
<keyword evidence="2" id="KW-0456">Lyase</keyword>
<dbReference type="Pfam" id="PF01903">
    <property type="entry name" value="CbiX"/>
    <property type="match status" value="1"/>
</dbReference>
<evidence type="ECO:0000256" key="1">
    <source>
        <dbReference type="ARBA" id="ARBA00022723"/>
    </source>
</evidence>
<proteinExistence type="predicted"/>
<dbReference type="InterPro" id="IPR002762">
    <property type="entry name" value="CbiX-like"/>
</dbReference>
<dbReference type="AlphaFoldDB" id="A0A1H0IYX1"/>
<keyword evidence="4" id="KW-1185">Reference proteome</keyword>
<dbReference type="RefSeq" id="WP_149788683.1">
    <property type="nucleotide sequence ID" value="NZ_FNIO01000005.1"/>
</dbReference>
<sequence length="248" mass="26122">MSGTRSPFPTAPATEGGVLIVAHGSPSDPAPQEEALRDLAARVAAQAPGLRVGGTTLAAPGAFEKAVADLDRPLIYPFFMAKGWFVRKPLAERAQPFGLHILPPFGLEPELDAAVADAITATLDRQGWAARETGLFVAAHGSAVSQKNAETTRALAARLALRLGMGRVATGFVEQEPRLETAARDLGQALCLPFFALRSGHYSDDLPRALDAAGFTGPVLPPFIEWPATARLIARSLAARATPAEAMR</sequence>
<dbReference type="Proteomes" id="UP000324252">
    <property type="component" value="Unassembled WGS sequence"/>
</dbReference>
<dbReference type="EMBL" id="FQZZ01000003">
    <property type="protein sequence ID" value="SHK16001.1"/>
    <property type="molecule type" value="Genomic_DNA"/>
</dbReference>
<dbReference type="GO" id="GO:0016829">
    <property type="term" value="F:lyase activity"/>
    <property type="evidence" value="ECO:0007669"/>
    <property type="project" value="UniProtKB-KW"/>
</dbReference>
<keyword evidence="1" id="KW-0479">Metal-binding</keyword>
<dbReference type="GO" id="GO:0046872">
    <property type="term" value="F:metal ion binding"/>
    <property type="evidence" value="ECO:0007669"/>
    <property type="project" value="UniProtKB-KW"/>
</dbReference>
<gene>
    <name evidence="3" type="ORF">SAMN05444142_103468</name>
</gene>
<organism evidence="3 4">
    <name type="scientific">Lutimaribacter pacificus</name>
    <dbReference type="NCBI Taxonomy" id="391948"/>
    <lineage>
        <taxon>Bacteria</taxon>
        <taxon>Pseudomonadati</taxon>
        <taxon>Pseudomonadota</taxon>
        <taxon>Alphaproteobacteria</taxon>
        <taxon>Rhodobacterales</taxon>
        <taxon>Roseobacteraceae</taxon>
        <taxon>Lutimaribacter</taxon>
    </lineage>
</organism>